<dbReference type="AlphaFoldDB" id="A0A7Z8D170"/>
<sequence length="279" mass="31729">MMTDLTFSLADVQAITSQVVKTDERCPIHDEPLSSFKNIEPFCQICRKEQILQDSKNLGESAYKAHQLRITTKVLTLDSILYDETIENATFENFNYQPDSNEKAARGQAGRLAERYLNGEVFNSLFSGEPGSGKSHLAMAILKVLNSKCKEPVSCLFISFEEVLSLIRDSFNNSESKYTELNMVDLMGSVDYLVLDDVGSESGRLKKADNSQTYATDFTIKILKRTLERRQNKSTIVTTNLSRREMEILYDKRITSRIYRNITGNVIKFENIKDKRISG</sequence>
<dbReference type="RefSeq" id="WP_057000194.1">
    <property type="nucleotide sequence ID" value="NZ_NROR01000058.1"/>
</dbReference>
<protein>
    <submittedName>
        <fullName evidence="1">ATP-binding protein</fullName>
    </submittedName>
</protein>
<dbReference type="SUPFAM" id="SSF52540">
    <property type="entry name" value="P-loop containing nucleoside triphosphate hydrolases"/>
    <property type="match status" value="1"/>
</dbReference>
<keyword evidence="1" id="KW-0067">ATP-binding</keyword>
<dbReference type="EMBL" id="NRPP01000002">
    <property type="protein sequence ID" value="TFJ30491.1"/>
    <property type="molecule type" value="Genomic_DNA"/>
</dbReference>
<reference evidence="1 2" key="1">
    <citation type="journal article" date="2018" name="Int. J. Food Microbiol.">
        <title>Growth of Carnobacterium spp. isolated from chilled vacuum-packaged meat under relevant acidic conditions.</title>
        <authorList>
            <person name="Zhang P."/>
            <person name="Badoni M."/>
            <person name="Ganzle M."/>
            <person name="Yang X."/>
        </authorList>
    </citation>
    <scope>NUCLEOTIDE SEQUENCE [LARGE SCALE GENOMIC DNA]</scope>
    <source>
        <strain evidence="1 2">B2</strain>
    </source>
</reference>
<dbReference type="InterPro" id="IPR027417">
    <property type="entry name" value="P-loop_NTPase"/>
</dbReference>
<dbReference type="Gene3D" id="3.40.50.300">
    <property type="entry name" value="P-loop containing nucleotide triphosphate hydrolases"/>
    <property type="match status" value="1"/>
</dbReference>
<dbReference type="InterPro" id="IPR003593">
    <property type="entry name" value="AAA+_ATPase"/>
</dbReference>
<dbReference type="InterPro" id="IPR002611">
    <property type="entry name" value="IstB_ATP-bd"/>
</dbReference>
<organism evidence="1 2">
    <name type="scientific">Carnobacterium divergens</name>
    <name type="common">Lactobacillus divergens</name>
    <dbReference type="NCBI Taxonomy" id="2748"/>
    <lineage>
        <taxon>Bacteria</taxon>
        <taxon>Bacillati</taxon>
        <taxon>Bacillota</taxon>
        <taxon>Bacilli</taxon>
        <taxon>Lactobacillales</taxon>
        <taxon>Carnobacteriaceae</taxon>
        <taxon>Carnobacterium</taxon>
    </lineage>
</organism>
<dbReference type="PANTHER" id="PTHR30050">
    <property type="entry name" value="CHROMOSOMAL REPLICATION INITIATOR PROTEIN DNAA"/>
    <property type="match status" value="1"/>
</dbReference>
<evidence type="ECO:0000313" key="2">
    <source>
        <dbReference type="Proteomes" id="UP000297938"/>
    </source>
</evidence>
<accession>A0A7Z8D170</accession>
<comment type="caution">
    <text evidence="1">The sequence shown here is derived from an EMBL/GenBank/DDBJ whole genome shotgun (WGS) entry which is preliminary data.</text>
</comment>
<dbReference type="Pfam" id="PF01695">
    <property type="entry name" value="IstB_IS21"/>
    <property type="match status" value="1"/>
</dbReference>
<name>A0A7Z8D170_CARDV</name>
<gene>
    <name evidence="1" type="ORF">CKN69_00855</name>
</gene>
<dbReference type="GO" id="GO:0005524">
    <property type="term" value="F:ATP binding"/>
    <property type="evidence" value="ECO:0007669"/>
    <property type="project" value="UniProtKB-KW"/>
</dbReference>
<dbReference type="CDD" id="cd00009">
    <property type="entry name" value="AAA"/>
    <property type="match status" value="1"/>
</dbReference>
<dbReference type="Proteomes" id="UP000297938">
    <property type="component" value="Unassembled WGS sequence"/>
</dbReference>
<dbReference type="PANTHER" id="PTHR30050:SF4">
    <property type="entry name" value="ATP-BINDING PROTEIN RV3427C IN INSERTION SEQUENCE-RELATED"/>
    <property type="match status" value="1"/>
</dbReference>
<dbReference type="SMART" id="SM00382">
    <property type="entry name" value="AAA"/>
    <property type="match status" value="1"/>
</dbReference>
<keyword evidence="1" id="KW-0547">Nucleotide-binding</keyword>
<evidence type="ECO:0000313" key="1">
    <source>
        <dbReference type="EMBL" id="TFJ30491.1"/>
    </source>
</evidence>
<dbReference type="GO" id="GO:0006260">
    <property type="term" value="P:DNA replication"/>
    <property type="evidence" value="ECO:0007669"/>
    <property type="project" value="TreeGrafter"/>
</dbReference>
<proteinExistence type="predicted"/>